<sequence length="141" mass="14594">MIRKLTAALALAAALALTNPAHSHAAPAAPDISETDLARAAAACTSGWVCFWSGHNFSGSKCQWDVADRDWLGGAARCSWSKGTAVKSVFNAGVSGGLTGVAYYTGVDYTNRIGCTPQGLGGNLAGTYTVRSHRWINTSCG</sequence>
<gene>
    <name evidence="2" type="ORF">RM779_27670</name>
</gene>
<dbReference type="EMBL" id="JAVREV010000018">
    <property type="protein sequence ID" value="MDT0446347.1"/>
    <property type="molecule type" value="Genomic_DNA"/>
</dbReference>
<dbReference type="Pfam" id="PF03995">
    <property type="entry name" value="Inhibitor_I36"/>
    <property type="match status" value="1"/>
</dbReference>
<evidence type="ECO:0000256" key="1">
    <source>
        <dbReference type="SAM" id="SignalP"/>
    </source>
</evidence>
<dbReference type="RefSeq" id="WP_311620502.1">
    <property type="nucleotide sequence ID" value="NZ_JAVREV010000018.1"/>
</dbReference>
<organism evidence="2 3">
    <name type="scientific">Streptomyces johnsoniae</name>
    <dbReference type="NCBI Taxonomy" id="3075532"/>
    <lineage>
        <taxon>Bacteria</taxon>
        <taxon>Bacillati</taxon>
        <taxon>Actinomycetota</taxon>
        <taxon>Actinomycetes</taxon>
        <taxon>Kitasatosporales</taxon>
        <taxon>Streptomycetaceae</taxon>
        <taxon>Streptomyces</taxon>
    </lineage>
</organism>
<keyword evidence="3" id="KW-1185">Reference proteome</keyword>
<feature type="chain" id="PRO_5046865139" evidence="1">
    <location>
        <begin position="26"/>
        <end position="141"/>
    </location>
</feature>
<proteinExistence type="predicted"/>
<name>A0ABU2SBS0_9ACTN</name>
<evidence type="ECO:0000313" key="2">
    <source>
        <dbReference type="EMBL" id="MDT0446347.1"/>
    </source>
</evidence>
<keyword evidence="1" id="KW-0732">Signal</keyword>
<evidence type="ECO:0000313" key="3">
    <source>
        <dbReference type="Proteomes" id="UP001183615"/>
    </source>
</evidence>
<comment type="caution">
    <text evidence="2">The sequence shown here is derived from an EMBL/GenBank/DDBJ whole genome shotgun (WGS) entry which is preliminary data.</text>
</comment>
<dbReference type="Proteomes" id="UP001183615">
    <property type="component" value="Unassembled WGS sequence"/>
</dbReference>
<accession>A0ABU2SBS0</accession>
<reference evidence="3" key="1">
    <citation type="submission" date="2023-07" db="EMBL/GenBank/DDBJ databases">
        <title>30 novel species of actinomycetes from the DSMZ collection.</title>
        <authorList>
            <person name="Nouioui I."/>
        </authorList>
    </citation>
    <scope>NUCLEOTIDE SEQUENCE [LARGE SCALE GENOMIC DNA]</scope>
    <source>
        <strain evidence="3">DSM 41886</strain>
    </source>
</reference>
<protein>
    <submittedName>
        <fullName evidence="2">Peptidase inhibitor family I36 protein</fullName>
    </submittedName>
</protein>
<feature type="signal peptide" evidence="1">
    <location>
        <begin position="1"/>
        <end position="25"/>
    </location>
</feature>